<organism evidence="3">
    <name type="scientific">freshwater metagenome</name>
    <dbReference type="NCBI Taxonomy" id="449393"/>
    <lineage>
        <taxon>unclassified sequences</taxon>
        <taxon>metagenomes</taxon>
        <taxon>ecological metagenomes</taxon>
    </lineage>
</organism>
<evidence type="ECO:0000259" key="2">
    <source>
        <dbReference type="PROSITE" id="PS50093"/>
    </source>
</evidence>
<feature type="domain" description="PKD" evidence="2">
    <location>
        <begin position="160"/>
        <end position="212"/>
    </location>
</feature>
<dbReference type="PROSITE" id="PS50093">
    <property type="entry name" value="PKD"/>
    <property type="match status" value="1"/>
</dbReference>
<dbReference type="InterPro" id="IPR000601">
    <property type="entry name" value="PKD_dom"/>
</dbReference>
<reference evidence="3" key="1">
    <citation type="submission" date="2020-05" db="EMBL/GenBank/DDBJ databases">
        <authorList>
            <person name="Chiriac C."/>
            <person name="Salcher M."/>
            <person name="Ghai R."/>
            <person name="Kavagutti S V."/>
        </authorList>
    </citation>
    <scope>NUCLEOTIDE SEQUENCE</scope>
</reference>
<name>A0A6J7FDE0_9ZZZZ</name>
<proteinExistence type="predicted"/>
<evidence type="ECO:0000256" key="1">
    <source>
        <dbReference type="SAM" id="MobiDB-lite"/>
    </source>
</evidence>
<feature type="region of interest" description="Disordered" evidence="1">
    <location>
        <begin position="38"/>
        <end position="73"/>
    </location>
</feature>
<sequence>MQATTGLRAETAQATDCPFRVTCSGAATSPGGIDIWAGIRYPASPGRPGTPGSGTSSGGSTRPTAARPPTSGNYHAPTCSPLVALPWYCTPERVPPVQPVPEIPELNLADLRHFVPETPTISTEPSGWSVLGLPTNMLAGARQHTVTGVVLGWQVDVAFTPVHYLWSFGDGAQRDTVDAGSSWAARLAAEFSSTATSHIYERLGVFEARVSAYYRASYRFSGYPWRSVSGEISVASAPVQVVISTFSRALVSSFCVDRHCPEGG</sequence>
<gene>
    <name evidence="3" type="ORF">UFOPK3516_00407</name>
</gene>
<accession>A0A6J7FDE0</accession>
<protein>
    <submittedName>
        <fullName evidence="3">Unannotated protein</fullName>
    </submittedName>
</protein>
<evidence type="ECO:0000313" key="3">
    <source>
        <dbReference type="EMBL" id="CAB4891475.1"/>
    </source>
</evidence>
<dbReference type="AlphaFoldDB" id="A0A6J7FDE0"/>
<dbReference type="EMBL" id="CAFBMB010000018">
    <property type="protein sequence ID" value="CAB4891475.1"/>
    <property type="molecule type" value="Genomic_DNA"/>
</dbReference>